<accession>A0ABP8UY97</accession>
<dbReference type="EMBL" id="BAABFL010000093">
    <property type="protein sequence ID" value="GAA4648714.1"/>
    <property type="molecule type" value="Genomic_DNA"/>
</dbReference>
<sequence length="255" mass="29207">MPWFVEVLTAGVDVQDDRVEFEVVGWGAGEESWSVDYVRLYGDLSRPGIWQILADKLRQSYRREDGVLMNLAQVCMDSGGHFTDEVYAFSRKLGIDWLIPVKGASQSGKAIATFPKTRNRKGVYLTLVGTDTAKELIYQRYRIQEPGAGYCHWPVNDCFDEDYFKQATAEEKIRKYKHGVAHFEWDAKKRRNEALDCRVYALTAVRILQQHRGLDLEQLALNRPVPETGEDVQETPAPSQESRPRRISRSSYLNG</sequence>
<reference evidence="4" key="1">
    <citation type="journal article" date="2019" name="Int. J. Syst. Evol. Microbiol.">
        <title>The Global Catalogue of Microorganisms (GCM) 10K type strain sequencing project: providing services to taxonomists for standard genome sequencing and annotation.</title>
        <authorList>
            <consortium name="The Broad Institute Genomics Platform"/>
            <consortium name="The Broad Institute Genome Sequencing Center for Infectious Disease"/>
            <person name="Wu L."/>
            <person name="Ma J."/>
        </authorList>
    </citation>
    <scope>NUCLEOTIDE SEQUENCE [LARGE SCALE GENOMIC DNA]</scope>
    <source>
        <strain evidence="4">JCM 17805</strain>
    </source>
</reference>
<evidence type="ECO:0000313" key="4">
    <source>
        <dbReference type="Proteomes" id="UP001500604"/>
    </source>
</evidence>
<comment type="caution">
    <text evidence="3">The sequence shown here is derived from an EMBL/GenBank/DDBJ whole genome shotgun (WGS) entry which is preliminary data.</text>
</comment>
<dbReference type="Proteomes" id="UP001500604">
    <property type="component" value="Unassembled WGS sequence"/>
</dbReference>
<keyword evidence="4" id="KW-1185">Reference proteome</keyword>
<dbReference type="InterPro" id="IPR046454">
    <property type="entry name" value="GpA_endonuclease"/>
</dbReference>
<proteinExistence type="predicted"/>
<evidence type="ECO:0000259" key="2">
    <source>
        <dbReference type="Pfam" id="PF20454"/>
    </source>
</evidence>
<organism evidence="3 4">
    <name type="scientific">Kistimonas scapharcae</name>
    <dbReference type="NCBI Taxonomy" id="1036133"/>
    <lineage>
        <taxon>Bacteria</taxon>
        <taxon>Pseudomonadati</taxon>
        <taxon>Pseudomonadota</taxon>
        <taxon>Gammaproteobacteria</taxon>
        <taxon>Oceanospirillales</taxon>
        <taxon>Endozoicomonadaceae</taxon>
        <taxon>Kistimonas</taxon>
    </lineage>
</organism>
<evidence type="ECO:0000256" key="1">
    <source>
        <dbReference type="SAM" id="MobiDB-lite"/>
    </source>
</evidence>
<protein>
    <recommendedName>
        <fullName evidence="2">Terminase large subunit GpA endonuclease domain-containing protein</fullName>
    </recommendedName>
</protein>
<dbReference type="Pfam" id="PF20454">
    <property type="entry name" value="GpA_nuclease"/>
    <property type="match status" value="1"/>
</dbReference>
<feature type="domain" description="Terminase large subunit GpA endonuclease" evidence="2">
    <location>
        <begin position="2"/>
        <end position="211"/>
    </location>
</feature>
<gene>
    <name evidence="3" type="ORF">GCM10023116_09850</name>
</gene>
<feature type="region of interest" description="Disordered" evidence="1">
    <location>
        <begin position="224"/>
        <end position="255"/>
    </location>
</feature>
<evidence type="ECO:0000313" key="3">
    <source>
        <dbReference type="EMBL" id="GAA4648714.1"/>
    </source>
</evidence>
<name>A0ABP8UY97_9GAMM</name>